<feature type="binding site" evidence="12">
    <location>
        <position position="78"/>
    </location>
    <ligand>
        <name>Na(+)</name>
        <dbReference type="ChEBI" id="CHEBI:29101"/>
        <note>structural</note>
    </ligand>
</feature>
<dbReference type="GO" id="GO:0046872">
    <property type="term" value="F:metal ion binding"/>
    <property type="evidence" value="ECO:0007669"/>
    <property type="project" value="UniProtKB-KW"/>
</dbReference>
<dbReference type="InterPro" id="IPR003691">
    <property type="entry name" value="FluC"/>
</dbReference>
<dbReference type="GO" id="GO:0062054">
    <property type="term" value="F:fluoride channel activity"/>
    <property type="evidence" value="ECO:0007669"/>
    <property type="project" value="UniProtKB-UniRule"/>
</dbReference>
<dbReference type="Pfam" id="PF02537">
    <property type="entry name" value="CRCB"/>
    <property type="match status" value="1"/>
</dbReference>
<dbReference type="Proteomes" id="UP000003374">
    <property type="component" value="Unassembled WGS sequence"/>
</dbReference>
<keyword evidence="7 12" id="KW-0406">Ion transport</keyword>
<keyword evidence="8 12" id="KW-0472">Membrane</keyword>
<dbReference type="EMBL" id="AAOF01000004">
    <property type="protein sequence ID" value="EAR22154.1"/>
    <property type="molecule type" value="Genomic_DNA"/>
</dbReference>
<evidence type="ECO:0000256" key="12">
    <source>
        <dbReference type="HAMAP-Rule" id="MF_00454"/>
    </source>
</evidence>
<dbReference type="OrthoDB" id="9806299at2"/>
<evidence type="ECO:0000256" key="5">
    <source>
        <dbReference type="ARBA" id="ARBA00022989"/>
    </source>
</evidence>
<dbReference type="RefSeq" id="WP_005000115.1">
    <property type="nucleotide sequence ID" value="NZ_CH672427.1"/>
</dbReference>
<keyword evidence="3" id="KW-0997">Cell inner membrane</keyword>
<evidence type="ECO:0000256" key="4">
    <source>
        <dbReference type="ARBA" id="ARBA00022692"/>
    </source>
</evidence>
<dbReference type="HOGENOM" id="CLU_114342_3_0_6"/>
<keyword evidence="12" id="KW-0813">Transport</keyword>
<comment type="subcellular location">
    <subcellularLocation>
        <location evidence="1 12">Cell membrane</location>
        <topology evidence="1 12">Multi-pass membrane protein</topology>
    </subcellularLocation>
</comment>
<feature type="binding site" evidence="12">
    <location>
        <position position="75"/>
    </location>
    <ligand>
        <name>Na(+)</name>
        <dbReference type="ChEBI" id="CHEBI:29101"/>
        <note>structural</note>
    </ligand>
</feature>
<keyword evidence="2 12" id="KW-1003">Cell membrane</keyword>
<evidence type="ECO:0000313" key="14">
    <source>
        <dbReference type="Proteomes" id="UP000003374"/>
    </source>
</evidence>
<keyword evidence="4 12" id="KW-0812">Transmembrane</keyword>
<evidence type="ECO:0000256" key="2">
    <source>
        <dbReference type="ARBA" id="ARBA00022475"/>
    </source>
</evidence>
<accession>A4BPZ9</accession>
<comment type="catalytic activity">
    <reaction evidence="11">
        <text>fluoride(in) = fluoride(out)</text>
        <dbReference type="Rhea" id="RHEA:76159"/>
        <dbReference type="ChEBI" id="CHEBI:17051"/>
    </reaction>
    <physiologicalReaction direction="left-to-right" evidence="11">
        <dbReference type="Rhea" id="RHEA:76160"/>
    </physiologicalReaction>
</comment>
<keyword evidence="5 12" id="KW-1133">Transmembrane helix</keyword>
<reference evidence="13 14" key="1">
    <citation type="submission" date="2006-02" db="EMBL/GenBank/DDBJ databases">
        <authorList>
            <person name="Waterbury J."/>
            <person name="Ferriera S."/>
            <person name="Johnson J."/>
            <person name="Kravitz S."/>
            <person name="Halpern A."/>
            <person name="Remington K."/>
            <person name="Beeson K."/>
            <person name="Tran B."/>
            <person name="Rogers Y.-H."/>
            <person name="Friedman R."/>
            <person name="Venter J.C."/>
        </authorList>
    </citation>
    <scope>NUCLEOTIDE SEQUENCE [LARGE SCALE GENOMIC DNA]</scope>
    <source>
        <strain evidence="13 14">Nb-231</strain>
    </source>
</reference>
<protein>
    <recommendedName>
        <fullName evidence="12">Fluoride-specific ion channel FluC</fullName>
    </recommendedName>
</protein>
<dbReference type="AlphaFoldDB" id="A4BPZ9"/>
<keyword evidence="14" id="KW-1185">Reference proteome</keyword>
<keyword evidence="9 12" id="KW-0407">Ion channel</keyword>
<comment type="similarity">
    <text evidence="10 12">Belongs to the fluoride channel Fluc/FEX (TC 1.A.43) family.</text>
</comment>
<feature type="transmembrane region" description="Helical" evidence="12">
    <location>
        <begin position="33"/>
        <end position="56"/>
    </location>
</feature>
<dbReference type="STRING" id="314278.NB231_04575"/>
<evidence type="ECO:0000256" key="11">
    <source>
        <dbReference type="ARBA" id="ARBA00035585"/>
    </source>
</evidence>
<evidence type="ECO:0000256" key="8">
    <source>
        <dbReference type="ARBA" id="ARBA00023136"/>
    </source>
</evidence>
<evidence type="ECO:0000256" key="1">
    <source>
        <dbReference type="ARBA" id="ARBA00004651"/>
    </source>
</evidence>
<comment type="function">
    <text evidence="12">Fluoride-specific ion channel. Important for reducing fluoride concentration in the cell, thus reducing its toxicity.</text>
</comment>
<evidence type="ECO:0000256" key="10">
    <source>
        <dbReference type="ARBA" id="ARBA00035120"/>
    </source>
</evidence>
<dbReference type="eggNOG" id="COG0239">
    <property type="taxonomic scope" value="Bacteria"/>
</dbReference>
<gene>
    <name evidence="12" type="primary">fluC</name>
    <name evidence="12" type="synonym">crcB</name>
    <name evidence="13" type="ORF">NB231_04575</name>
</gene>
<evidence type="ECO:0000313" key="13">
    <source>
        <dbReference type="EMBL" id="EAR22154.1"/>
    </source>
</evidence>
<organism evidence="13 14">
    <name type="scientific">Nitrococcus mobilis Nb-231</name>
    <dbReference type="NCBI Taxonomy" id="314278"/>
    <lineage>
        <taxon>Bacteria</taxon>
        <taxon>Pseudomonadati</taxon>
        <taxon>Pseudomonadota</taxon>
        <taxon>Gammaproteobacteria</taxon>
        <taxon>Chromatiales</taxon>
        <taxon>Ectothiorhodospiraceae</taxon>
        <taxon>Nitrococcus</taxon>
    </lineage>
</organism>
<dbReference type="PANTHER" id="PTHR28259:SF1">
    <property type="entry name" value="FLUORIDE EXPORT PROTEIN 1-RELATED"/>
    <property type="match status" value="1"/>
</dbReference>
<name>A4BPZ9_9GAMM</name>
<dbReference type="GO" id="GO:0140114">
    <property type="term" value="P:cellular detoxification of fluoride"/>
    <property type="evidence" value="ECO:0007669"/>
    <property type="project" value="UniProtKB-UniRule"/>
</dbReference>
<dbReference type="HAMAP" id="MF_00454">
    <property type="entry name" value="FluC"/>
    <property type="match status" value="1"/>
</dbReference>
<dbReference type="GO" id="GO:0005886">
    <property type="term" value="C:plasma membrane"/>
    <property type="evidence" value="ECO:0007669"/>
    <property type="project" value="UniProtKB-SubCell"/>
</dbReference>
<evidence type="ECO:0000256" key="3">
    <source>
        <dbReference type="ARBA" id="ARBA00022519"/>
    </source>
</evidence>
<sequence length="124" mass="13020">MATYIALAIGGILGVYARYGLTRLIQSLVGPGFPLATLIVNLLGTFLLAFLFILTLERITISSAVRTGMLTGGLGAFTTFSTFIMEALLLIEDGQAGKATLYLVLSIGLGITVAFGAVYIARNV</sequence>
<evidence type="ECO:0000256" key="9">
    <source>
        <dbReference type="ARBA" id="ARBA00023303"/>
    </source>
</evidence>
<keyword evidence="6 12" id="KW-0915">Sodium</keyword>
<feature type="transmembrane region" description="Helical" evidence="12">
    <location>
        <begin position="101"/>
        <end position="121"/>
    </location>
</feature>
<proteinExistence type="inferred from homology"/>
<feature type="transmembrane region" description="Helical" evidence="12">
    <location>
        <begin position="68"/>
        <end position="89"/>
    </location>
</feature>
<evidence type="ECO:0000256" key="7">
    <source>
        <dbReference type="ARBA" id="ARBA00023065"/>
    </source>
</evidence>
<comment type="caution">
    <text evidence="13">The sequence shown here is derived from an EMBL/GenBank/DDBJ whole genome shotgun (WGS) entry which is preliminary data.</text>
</comment>
<dbReference type="PANTHER" id="PTHR28259">
    <property type="entry name" value="FLUORIDE EXPORT PROTEIN 1-RELATED"/>
    <property type="match status" value="1"/>
</dbReference>
<keyword evidence="12" id="KW-0479">Metal-binding</keyword>
<evidence type="ECO:0000256" key="6">
    <source>
        <dbReference type="ARBA" id="ARBA00023053"/>
    </source>
</evidence>
<comment type="activity regulation">
    <text evidence="12">Na(+) is not transported, but it plays an essential structural role and its presence is essential for fluoride channel function.</text>
</comment>